<dbReference type="PANTHER" id="PTHR32208">
    <property type="entry name" value="SECRETED PROTEIN-RELATED"/>
    <property type="match status" value="1"/>
</dbReference>
<feature type="domain" description="Glyoxal oxidase N-terminal" evidence="1">
    <location>
        <begin position="2"/>
        <end position="51"/>
    </location>
</feature>
<dbReference type="STRING" id="35608.A0A2U1KZB3"/>
<dbReference type="EMBL" id="PKPP01012624">
    <property type="protein sequence ID" value="PWA42093.1"/>
    <property type="molecule type" value="Genomic_DNA"/>
</dbReference>
<evidence type="ECO:0000313" key="3">
    <source>
        <dbReference type="Proteomes" id="UP000245207"/>
    </source>
</evidence>
<dbReference type="AlphaFoldDB" id="A0A2U1KZB3"/>
<reference evidence="2 3" key="1">
    <citation type="journal article" date="2018" name="Mol. Plant">
        <title>The genome of Artemisia annua provides insight into the evolution of Asteraceae family and artemisinin biosynthesis.</title>
        <authorList>
            <person name="Shen Q."/>
            <person name="Zhang L."/>
            <person name="Liao Z."/>
            <person name="Wang S."/>
            <person name="Yan T."/>
            <person name="Shi P."/>
            <person name="Liu M."/>
            <person name="Fu X."/>
            <person name="Pan Q."/>
            <person name="Wang Y."/>
            <person name="Lv Z."/>
            <person name="Lu X."/>
            <person name="Zhang F."/>
            <person name="Jiang W."/>
            <person name="Ma Y."/>
            <person name="Chen M."/>
            <person name="Hao X."/>
            <person name="Li L."/>
            <person name="Tang Y."/>
            <person name="Lv G."/>
            <person name="Zhou Y."/>
            <person name="Sun X."/>
            <person name="Brodelius P.E."/>
            <person name="Rose J.K.C."/>
            <person name="Tang K."/>
        </authorList>
    </citation>
    <scope>NUCLEOTIDE SEQUENCE [LARGE SCALE GENOMIC DNA]</scope>
    <source>
        <strain evidence="3">cv. Huhao1</strain>
        <tissue evidence="2">Leaf</tissue>
    </source>
</reference>
<dbReference type="InterPro" id="IPR037293">
    <property type="entry name" value="Gal_Oxidase_central_sf"/>
</dbReference>
<dbReference type="InterPro" id="IPR009880">
    <property type="entry name" value="Glyoxal_oxidase_N"/>
</dbReference>
<dbReference type="Proteomes" id="UP000245207">
    <property type="component" value="Unassembled WGS sequence"/>
</dbReference>
<name>A0A2U1KZB3_ARTAN</name>
<comment type="caution">
    <text evidence="2">The sequence shown here is derived from an EMBL/GenBank/DDBJ whole genome shotgun (WGS) entry which is preliminary data.</text>
</comment>
<proteinExistence type="predicted"/>
<gene>
    <name evidence="2" type="ORF">CTI12_AA546540</name>
</gene>
<dbReference type="OrthoDB" id="2019572at2759"/>
<evidence type="ECO:0000313" key="2">
    <source>
        <dbReference type="EMBL" id="PWA42093.1"/>
    </source>
</evidence>
<keyword evidence="3" id="KW-1185">Reference proteome</keyword>
<dbReference type="PANTHER" id="PTHR32208:SF21">
    <property type="entry name" value="LOW QUALITY PROTEIN: ALDEHYDE OXIDASE GLOX-LIKE"/>
    <property type="match status" value="1"/>
</dbReference>
<protein>
    <submittedName>
        <fullName evidence="2">Galactose oxidase/kelch, beta-propeller</fullName>
    </submittedName>
</protein>
<organism evidence="2 3">
    <name type="scientific">Artemisia annua</name>
    <name type="common">Sweet wormwood</name>
    <dbReference type="NCBI Taxonomy" id="35608"/>
    <lineage>
        <taxon>Eukaryota</taxon>
        <taxon>Viridiplantae</taxon>
        <taxon>Streptophyta</taxon>
        <taxon>Embryophyta</taxon>
        <taxon>Tracheophyta</taxon>
        <taxon>Spermatophyta</taxon>
        <taxon>Magnoliopsida</taxon>
        <taxon>eudicotyledons</taxon>
        <taxon>Gunneridae</taxon>
        <taxon>Pentapetalae</taxon>
        <taxon>asterids</taxon>
        <taxon>campanulids</taxon>
        <taxon>Asterales</taxon>
        <taxon>Asteraceae</taxon>
        <taxon>Asteroideae</taxon>
        <taxon>Anthemideae</taxon>
        <taxon>Artemisiinae</taxon>
        <taxon>Artemisia</taxon>
    </lineage>
</organism>
<dbReference type="Gene3D" id="2.130.10.80">
    <property type="entry name" value="Galactose oxidase/kelch, beta-propeller"/>
    <property type="match status" value="1"/>
</dbReference>
<sequence>MTLASGSVPRMYHSTANLLPDGRILVAAHASYNFSTNFPTELKIEAFSLEYLAPLNKMMRPTIDELSEIINYGDTFVMVEAEELPVLVFGYLRLILQVRLSLHIHSRKAKGW</sequence>
<accession>A0A2U1KZB3</accession>
<dbReference type="Pfam" id="PF07250">
    <property type="entry name" value="Glyoxal_oxid_N"/>
    <property type="match status" value="1"/>
</dbReference>
<evidence type="ECO:0000259" key="1">
    <source>
        <dbReference type="Pfam" id="PF07250"/>
    </source>
</evidence>